<feature type="domain" description="Arginine decarboxylase helical bundle" evidence="4">
    <location>
        <begin position="2"/>
        <end position="86"/>
    </location>
</feature>
<keyword evidence="2" id="KW-0663">Pyridoxal phosphate</keyword>
<evidence type="ECO:0000259" key="4">
    <source>
        <dbReference type="Pfam" id="PF17810"/>
    </source>
</evidence>
<name>A0A379GEG3_PROMI</name>
<dbReference type="PANTHER" id="PTHR43295">
    <property type="entry name" value="ARGININE DECARBOXYLASE"/>
    <property type="match status" value="1"/>
</dbReference>
<keyword evidence="5" id="KW-0456">Lyase</keyword>
<organism evidence="5 6">
    <name type="scientific">Proteus mirabilis</name>
    <dbReference type="NCBI Taxonomy" id="584"/>
    <lineage>
        <taxon>Bacteria</taxon>
        <taxon>Pseudomonadati</taxon>
        <taxon>Pseudomonadota</taxon>
        <taxon>Gammaproteobacteria</taxon>
        <taxon>Enterobacterales</taxon>
        <taxon>Morganellaceae</taxon>
        <taxon>Proteus</taxon>
    </lineage>
</organism>
<dbReference type="EMBL" id="UGTS01000006">
    <property type="protein sequence ID" value="SUC39428.1"/>
    <property type="molecule type" value="Genomic_DNA"/>
</dbReference>
<comment type="cofactor">
    <cofactor evidence="1">
        <name>pyridoxal 5'-phosphate</name>
        <dbReference type="ChEBI" id="CHEBI:597326"/>
    </cofactor>
</comment>
<accession>A0A379GEG3</accession>
<dbReference type="GO" id="GO:0006527">
    <property type="term" value="P:L-arginine catabolic process"/>
    <property type="evidence" value="ECO:0007669"/>
    <property type="project" value="InterPro"/>
</dbReference>
<evidence type="ECO:0000256" key="2">
    <source>
        <dbReference type="ARBA" id="ARBA00022898"/>
    </source>
</evidence>
<dbReference type="GO" id="GO:0033388">
    <property type="term" value="P:putrescine biosynthetic process from arginine"/>
    <property type="evidence" value="ECO:0007669"/>
    <property type="project" value="TreeGrafter"/>
</dbReference>
<evidence type="ECO:0000313" key="5">
    <source>
        <dbReference type="EMBL" id="SUC39428.1"/>
    </source>
</evidence>
<dbReference type="PANTHER" id="PTHR43295:SF9">
    <property type="entry name" value="BIOSYNTHETIC ARGININE DECARBOXYLASE"/>
    <property type="match status" value="1"/>
</dbReference>
<dbReference type="Gene3D" id="1.20.58.930">
    <property type="match status" value="1"/>
</dbReference>
<dbReference type="InterPro" id="IPR002985">
    <property type="entry name" value="Arg_decrbxlase"/>
</dbReference>
<dbReference type="InterPro" id="IPR040634">
    <property type="entry name" value="Arg_decarb_HB"/>
</dbReference>
<evidence type="ECO:0000313" key="6">
    <source>
        <dbReference type="Proteomes" id="UP000254191"/>
    </source>
</evidence>
<reference evidence="5 6" key="1">
    <citation type="submission" date="2018-06" db="EMBL/GenBank/DDBJ databases">
        <authorList>
            <consortium name="Pathogen Informatics"/>
            <person name="Doyle S."/>
        </authorList>
    </citation>
    <scope>NUCLEOTIDE SEQUENCE [LARGE SCALE GENOMIC DNA]</scope>
    <source>
        <strain evidence="5 6">NCTC11938</strain>
    </source>
</reference>
<proteinExistence type="predicted"/>
<dbReference type="AlphaFoldDB" id="A0A379GEG3"/>
<dbReference type="EC" id="4.1.1.19" evidence="5"/>
<evidence type="ECO:0000256" key="1">
    <source>
        <dbReference type="ARBA" id="ARBA00001933"/>
    </source>
</evidence>
<gene>
    <name evidence="5" type="primary">speA_2</name>
    <name evidence="5" type="ORF">NCTC11938_03718</name>
</gene>
<protein>
    <submittedName>
        <fullName evidence="5">Arginine decarboxylase</fullName>
        <ecNumber evidence="5">4.1.1.19</ecNumber>
    </submittedName>
</protein>
<feature type="region of interest" description="Disordered" evidence="3">
    <location>
        <begin position="1"/>
        <end position="21"/>
    </location>
</feature>
<dbReference type="Pfam" id="PF17810">
    <property type="entry name" value="Arg_decarb_HB"/>
    <property type="match status" value="1"/>
</dbReference>
<dbReference type="GO" id="GO:0008295">
    <property type="term" value="P:spermidine biosynthetic process"/>
    <property type="evidence" value="ECO:0007669"/>
    <property type="project" value="InterPro"/>
</dbReference>
<evidence type="ECO:0000256" key="3">
    <source>
        <dbReference type="SAM" id="MobiDB-lite"/>
    </source>
</evidence>
<dbReference type="GO" id="GO:0008792">
    <property type="term" value="F:arginine decarboxylase activity"/>
    <property type="evidence" value="ECO:0007669"/>
    <property type="project" value="UniProtKB-EC"/>
</dbReference>
<dbReference type="Proteomes" id="UP000254191">
    <property type="component" value="Unassembled WGS sequence"/>
</dbReference>
<feature type="compositionally biased region" description="Basic residues" evidence="3">
    <location>
        <begin position="11"/>
        <end position="20"/>
    </location>
</feature>
<sequence length="120" mass="14352">MLQDLSQAFGKHGKRCKPKGNSRSLREWLHDSQLDLHDVHTQYVHGMLSLTERAWAEELYLNICRHIQYDLDPSNRAHRPIIDELQERMSDKFYVNFSLFQSLPDAWELINYSLYYQLKV</sequence>